<name>A0A7J0E7Y4_9ERIC</name>
<keyword evidence="15" id="KW-1185">Reference proteome</keyword>
<dbReference type="PANTHER" id="PTHR43874">
    <property type="entry name" value="TWO-COMPONENT RESPONSE REGULATOR"/>
    <property type="match status" value="1"/>
</dbReference>
<dbReference type="Pfam" id="PF06203">
    <property type="entry name" value="CCT"/>
    <property type="match status" value="1"/>
</dbReference>
<dbReference type="PANTHER" id="PTHR43874:SF146">
    <property type="entry name" value="TWO-COMPONENT RESPONSE REGULATOR-LIKE APRR9"/>
    <property type="match status" value="1"/>
</dbReference>
<evidence type="ECO:0000256" key="3">
    <source>
        <dbReference type="ARBA" id="ARBA00023012"/>
    </source>
</evidence>
<keyword evidence="3" id="KW-0902">Two-component regulatory system</keyword>
<evidence type="ECO:0000256" key="11">
    <source>
        <dbReference type="SAM" id="MobiDB-lite"/>
    </source>
</evidence>
<evidence type="ECO:0000256" key="2">
    <source>
        <dbReference type="ARBA" id="ARBA00010330"/>
    </source>
</evidence>
<comment type="similarity">
    <text evidence="2">Belongs to the ARR-like family.</text>
</comment>
<dbReference type="InterPro" id="IPR011006">
    <property type="entry name" value="CheY-like_superfamily"/>
</dbReference>
<evidence type="ECO:0000256" key="1">
    <source>
        <dbReference type="ARBA" id="ARBA00004123"/>
    </source>
</evidence>
<feature type="domain" description="Response regulatory" evidence="12">
    <location>
        <begin position="51"/>
        <end position="169"/>
    </location>
</feature>
<feature type="region of interest" description="Disordered" evidence="11">
    <location>
        <begin position="172"/>
        <end position="204"/>
    </location>
</feature>
<keyword evidence="4" id="KW-0805">Transcription regulation</keyword>
<evidence type="ECO:0000259" key="12">
    <source>
        <dbReference type="PROSITE" id="PS50110"/>
    </source>
</evidence>
<dbReference type="OrthoDB" id="60033at2759"/>
<dbReference type="GO" id="GO:0009736">
    <property type="term" value="P:cytokinin-activated signaling pathway"/>
    <property type="evidence" value="ECO:0007669"/>
    <property type="project" value="InterPro"/>
</dbReference>
<dbReference type="InterPro" id="IPR001789">
    <property type="entry name" value="Sig_transdc_resp-reg_receiver"/>
</dbReference>
<keyword evidence="5" id="KW-0090">Biological rhythms</keyword>
<evidence type="ECO:0000256" key="9">
    <source>
        <dbReference type="PROSITE-ProRule" id="PRU00357"/>
    </source>
</evidence>
<evidence type="ECO:0000256" key="8">
    <source>
        <dbReference type="PROSITE-ProRule" id="PRU00169"/>
    </source>
</evidence>
<evidence type="ECO:0000256" key="10">
    <source>
        <dbReference type="SAM" id="Coils"/>
    </source>
</evidence>
<evidence type="ECO:0000313" key="14">
    <source>
        <dbReference type="EMBL" id="GFY81787.1"/>
    </source>
</evidence>
<dbReference type="GO" id="GO:0048511">
    <property type="term" value="P:rhythmic process"/>
    <property type="evidence" value="ECO:0007669"/>
    <property type="project" value="UniProtKB-KW"/>
</dbReference>
<comment type="subcellular location">
    <subcellularLocation>
        <location evidence="1 9">Nucleus</location>
    </subcellularLocation>
</comment>
<keyword evidence="7 9" id="KW-0539">Nucleus</keyword>
<dbReference type="Proteomes" id="UP000585474">
    <property type="component" value="Unassembled WGS sequence"/>
</dbReference>
<dbReference type="Pfam" id="PF00072">
    <property type="entry name" value="Response_reg"/>
    <property type="match status" value="1"/>
</dbReference>
<dbReference type="PROSITE" id="PS51017">
    <property type="entry name" value="CCT"/>
    <property type="match status" value="1"/>
</dbReference>
<evidence type="ECO:0000256" key="4">
    <source>
        <dbReference type="ARBA" id="ARBA00023015"/>
    </source>
</evidence>
<comment type="caution">
    <text evidence="14">The sequence shown here is derived from an EMBL/GenBank/DDBJ whole genome shotgun (WGS) entry which is preliminary data.</text>
</comment>
<dbReference type="InterPro" id="IPR010402">
    <property type="entry name" value="CCT_domain"/>
</dbReference>
<proteinExistence type="inferred from homology"/>
<evidence type="ECO:0000259" key="13">
    <source>
        <dbReference type="PROSITE" id="PS51017"/>
    </source>
</evidence>
<evidence type="ECO:0000256" key="6">
    <source>
        <dbReference type="ARBA" id="ARBA00023163"/>
    </source>
</evidence>
<reference evidence="14 15" key="1">
    <citation type="submission" date="2019-07" db="EMBL/GenBank/DDBJ databases">
        <title>De Novo Assembly of kiwifruit Actinidia rufa.</title>
        <authorList>
            <person name="Sugita-Konishi S."/>
            <person name="Sato K."/>
            <person name="Mori E."/>
            <person name="Abe Y."/>
            <person name="Kisaki G."/>
            <person name="Hamano K."/>
            <person name="Suezawa K."/>
            <person name="Otani M."/>
            <person name="Fukuda T."/>
            <person name="Manabe T."/>
            <person name="Gomi K."/>
            <person name="Tabuchi M."/>
            <person name="Akimitsu K."/>
            <person name="Kataoka I."/>
        </authorList>
    </citation>
    <scope>NUCLEOTIDE SEQUENCE [LARGE SCALE GENOMIC DNA]</scope>
    <source>
        <strain evidence="15">cv. Fuchu</strain>
    </source>
</reference>
<dbReference type="EMBL" id="BJWL01000002">
    <property type="protein sequence ID" value="GFY81787.1"/>
    <property type="molecule type" value="Genomic_DNA"/>
</dbReference>
<dbReference type="AlphaFoldDB" id="A0A7J0E7Y4"/>
<dbReference type="GO" id="GO:0000160">
    <property type="term" value="P:phosphorelay signal transduction system"/>
    <property type="evidence" value="ECO:0007669"/>
    <property type="project" value="UniProtKB-KW"/>
</dbReference>
<feature type="domain" description="CCT" evidence="13">
    <location>
        <begin position="611"/>
        <end position="653"/>
    </location>
</feature>
<keyword evidence="10" id="KW-0175">Coiled coil</keyword>
<gene>
    <name evidence="14" type="ORF">Acr_02g0000270</name>
</gene>
<dbReference type="CDD" id="cd17582">
    <property type="entry name" value="psREC_PRR"/>
    <property type="match status" value="1"/>
</dbReference>
<dbReference type="InterPro" id="IPR045279">
    <property type="entry name" value="ARR-like"/>
</dbReference>
<keyword evidence="6" id="KW-0804">Transcription</keyword>
<feature type="coiled-coil region" evidence="10">
    <location>
        <begin position="9"/>
        <end position="36"/>
    </location>
</feature>
<evidence type="ECO:0000256" key="5">
    <source>
        <dbReference type="ARBA" id="ARBA00023108"/>
    </source>
</evidence>
<sequence>MGEEVVSVEEVMDWEIREAEEERDRSEKKKKEDGSASVVRWERFLPRMVLRVLLVEADDSTRQIIAALLRKCSYSVAAVPDGLKAWEVLKGKPHNIDLILTEVDLPSISGFALLTLIMEHEICKNIPVIMMSSNDSVSTVYKCMLRGAADFLVKPVRKNELRNLWQHVWRRQSSSRGGHGPQDESVAQQKAEATAENNATSNHSSGFMACVERNRECIEKGSDAQSSCTKPDLESERVYTENVPDSSQHVKVQKHEECVKSSRKSAMNDCADRGLVVAACEEANAMTQGEDMETESKKGQANISSEACYDNHVLVNSSREAIDLIGAFDNYSKCDFRSSFSSSSMHKFDSSPPLDLSLRRSHLSGSVNQVSDGRHTLNHSDVSAFSRYVNRALQPPHSSVTMSNQQKDYGINSDRELSNHILNHNSETHDMSLSSQKNMLSLATGQSGQVDGAFPSPQKTVLPFPVPVRGIRFDSLGTAYGSVIPQMFCTQSGLSRHEEPPFQVNVFHQSNLDIRTPRQLIDQNANNCVYQTEHKTWQNLESSDDRKHFSSATDQSASSSFCNGTASHLNSIGCGSNGNVDQAPVVRAAVESGKEEDVSIHDRNSHRSIQREAALNKFRLKRKDRCFDKKVRYESRKKLAEQRPRVKGQFVRQAQTEMAPVGTEYHCGNSLDS</sequence>
<evidence type="ECO:0000313" key="15">
    <source>
        <dbReference type="Proteomes" id="UP000585474"/>
    </source>
</evidence>
<evidence type="ECO:0000256" key="7">
    <source>
        <dbReference type="ARBA" id="ARBA00023242"/>
    </source>
</evidence>
<protein>
    <submittedName>
        <fullName evidence="14">Two-component response regulator-like protein</fullName>
    </submittedName>
</protein>
<dbReference type="Gene3D" id="3.40.50.2300">
    <property type="match status" value="1"/>
</dbReference>
<accession>A0A7J0E7Y4</accession>
<feature type="compositionally biased region" description="Low complexity" evidence="11">
    <location>
        <begin position="187"/>
        <end position="200"/>
    </location>
</feature>
<dbReference type="SMART" id="SM00448">
    <property type="entry name" value="REC"/>
    <property type="match status" value="1"/>
</dbReference>
<dbReference type="GO" id="GO:0005634">
    <property type="term" value="C:nucleus"/>
    <property type="evidence" value="ECO:0007669"/>
    <property type="project" value="UniProtKB-SubCell"/>
</dbReference>
<organism evidence="14 15">
    <name type="scientific">Actinidia rufa</name>
    <dbReference type="NCBI Taxonomy" id="165716"/>
    <lineage>
        <taxon>Eukaryota</taxon>
        <taxon>Viridiplantae</taxon>
        <taxon>Streptophyta</taxon>
        <taxon>Embryophyta</taxon>
        <taxon>Tracheophyta</taxon>
        <taxon>Spermatophyta</taxon>
        <taxon>Magnoliopsida</taxon>
        <taxon>eudicotyledons</taxon>
        <taxon>Gunneridae</taxon>
        <taxon>Pentapetalae</taxon>
        <taxon>asterids</taxon>
        <taxon>Ericales</taxon>
        <taxon>Actinidiaceae</taxon>
        <taxon>Actinidia</taxon>
    </lineage>
</organism>
<comment type="caution">
    <text evidence="8">Lacks conserved residue(s) required for the propagation of feature annotation.</text>
</comment>
<dbReference type="SUPFAM" id="SSF52172">
    <property type="entry name" value="CheY-like"/>
    <property type="match status" value="1"/>
</dbReference>
<dbReference type="PROSITE" id="PS50110">
    <property type="entry name" value="RESPONSE_REGULATORY"/>
    <property type="match status" value="1"/>
</dbReference>